<comment type="subcellular location">
    <subcellularLocation>
        <location evidence="10">Cell membrane</location>
        <topology evidence="10">Peripheral membrane protein</topology>
        <orientation evidence="10">Cytoplasmic side</orientation>
    </subcellularLocation>
</comment>
<keyword evidence="7 10" id="KW-0472">Membrane</keyword>
<evidence type="ECO:0000256" key="10">
    <source>
        <dbReference type="HAMAP-Rule" id="MF_00033"/>
    </source>
</evidence>
<feature type="binding site" evidence="10">
    <location>
        <position position="191"/>
    </location>
    <ligand>
        <name>UDP-N-acetyl-alpha-D-glucosamine</name>
        <dbReference type="ChEBI" id="CHEBI:57705"/>
    </ligand>
</feature>
<dbReference type="Gene3D" id="3.40.50.2000">
    <property type="entry name" value="Glycogen Phosphorylase B"/>
    <property type="match status" value="2"/>
</dbReference>
<dbReference type="HAMAP" id="MF_00033">
    <property type="entry name" value="MurG"/>
    <property type="match status" value="1"/>
</dbReference>
<dbReference type="Pfam" id="PF03033">
    <property type="entry name" value="Glyco_transf_28"/>
    <property type="match status" value="1"/>
</dbReference>
<dbReference type="GO" id="GO:0008360">
    <property type="term" value="P:regulation of cell shape"/>
    <property type="evidence" value="ECO:0007669"/>
    <property type="project" value="UniProtKB-KW"/>
</dbReference>
<name>A0A839DRR0_9PSEU</name>
<evidence type="ECO:0000256" key="9">
    <source>
        <dbReference type="ARBA" id="ARBA00023316"/>
    </source>
</evidence>
<keyword evidence="1 10" id="KW-1003">Cell membrane</keyword>
<dbReference type="InterPro" id="IPR006009">
    <property type="entry name" value="GlcNAc_MurG"/>
</dbReference>
<keyword evidence="15" id="KW-1185">Reference proteome</keyword>
<evidence type="ECO:0000256" key="11">
    <source>
        <dbReference type="SAM" id="MobiDB-lite"/>
    </source>
</evidence>
<dbReference type="UniPathway" id="UPA00219"/>
<feature type="binding site" evidence="10">
    <location>
        <position position="225"/>
    </location>
    <ligand>
        <name>UDP-N-acetyl-alpha-D-glucosamine</name>
        <dbReference type="ChEBI" id="CHEBI:57705"/>
    </ligand>
</feature>
<comment type="caution">
    <text evidence="14">The sequence shown here is derived from an EMBL/GenBank/DDBJ whole genome shotgun (WGS) entry which is preliminary data.</text>
</comment>
<keyword evidence="8 10" id="KW-0131">Cell cycle</keyword>
<dbReference type="GO" id="GO:0005886">
    <property type="term" value="C:plasma membrane"/>
    <property type="evidence" value="ECO:0007669"/>
    <property type="project" value="UniProtKB-SubCell"/>
</dbReference>
<keyword evidence="6 10" id="KW-0573">Peptidoglycan synthesis</keyword>
<protein>
    <recommendedName>
        <fullName evidence="10">UDP-N-acetylglucosamine--N-acetylmuramyl-(pentapeptide) pyrophosphoryl-undecaprenol N-acetylglucosamine transferase</fullName>
        <ecNumber evidence="10">2.4.1.227</ecNumber>
    </recommendedName>
    <alternativeName>
        <fullName evidence="10">Undecaprenyl-PP-MurNAc-pentapeptide-UDPGlcNAc GlcNAc transferase</fullName>
    </alternativeName>
</protein>
<dbReference type="Pfam" id="PF04101">
    <property type="entry name" value="Glyco_tran_28_C"/>
    <property type="match status" value="1"/>
</dbReference>
<dbReference type="AlphaFoldDB" id="A0A839DRR0"/>
<feature type="domain" description="Glycosyl transferase family 28 C-terminal" evidence="13">
    <location>
        <begin position="218"/>
        <end position="375"/>
    </location>
</feature>
<organism evidence="14 15">
    <name type="scientific">Halosaccharopolyspora lacisalsi</name>
    <dbReference type="NCBI Taxonomy" id="1000566"/>
    <lineage>
        <taxon>Bacteria</taxon>
        <taxon>Bacillati</taxon>
        <taxon>Actinomycetota</taxon>
        <taxon>Actinomycetes</taxon>
        <taxon>Pseudonocardiales</taxon>
        <taxon>Pseudonocardiaceae</taxon>
        <taxon>Halosaccharopolyspora</taxon>
    </lineage>
</organism>
<comment type="caution">
    <text evidence="10">Lacks conserved residue(s) required for the propagation of feature annotation.</text>
</comment>
<comment type="function">
    <text evidence="10">Cell wall formation. Catalyzes the transfer of a GlcNAc subunit on undecaprenyl-pyrophosphoryl-MurNAc-pentapeptide (lipid intermediate I) to form undecaprenyl-pyrophosphoryl-MurNAc-(pentapeptide)GlcNAc (lipid intermediate II).</text>
</comment>
<keyword evidence="3 10" id="KW-0328">Glycosyltransferase</keyword>
<evidence type="ECO:0000256" key="1">
    <source>
        <dbReference type="ARBA" id="ARBA00022475"/>
    </source>
</evidence>
<sequence length="389" mass="40391">MSGQQPAQGDFGPQPDQTPTSRISGPVAGRPPSVVVAGGGTAGHIEPAMALADAVRRMRPDARILALGTERGLENRIVPERGYPLEMVPPVPMPRKASTELLKMPMKVRESVKRTREVLDAAEADVVVGFGGYVSLSAYLGARGRVPIVVHEANASAGLSNKVGARFAERVLAAVPDSGLPGAQTIGIPLRETITSLDRAALRAQARAYFGLHPQAPTILVFGGSQGAQTLNTAFSGAADALGRAGIGVLHAHGPKNTLALREVPGAPPYVAVPYLDRMDLAYAAADLVVCRSGAMTVAEVSAVGLPGVFVPLPHGNGEQALNAQPVVSAGGARLVPDAELTPQRVTDEVLPLAGDAHRLREMSRATLGTGHREADRVLAQITLEVAAQ</sequence>
<evidence type="ECO:0000256" key="2">
    <source>
        <dbReference type="ARBA" id="ARBA00022618"/>
    </source>
</evidence>
<dbReference type="NCBIfam" id="TIGR01133">
    <property type="entry name" value="murG"/>
    <property type="match status" value="1"/>
</dbReference>
<dbReference type="GO" id="GO:0051301">
    <property type="term" value="P:cell division"/>
    <property type="evidence" value="ECO:0007669"/>
    <property type="project" value="UniProtKB-KW"/>
</dbReference>
<gene>
    <name evidence="10" type="primary">murG</name>
    <name evidence="14" type="ORF">FHX42_000748</name>
</gene>
<keyword evidence="9 10" id="KW-0961">Cell wall biogenesis/degradation</keyword>
<comment type="pathway">
    <text evidence="10">Cell wall biogenesis; peptidoglycan biosynthesis.</text>
</comment>
<dbReference type="GO" id="GO:0005975">
    <property type="term" value="P:carbohydrate metabolic process"/>
    <property type="evidence" value="ECO:0007669"/>
    <property type="project" value="InterPro"/>
</dbReference>
<feature type="domain" description="Glycosyltransferase family 28 N-terminal" evidence="12">
    <location>
        <begin position="34"/>
        <end position="172"/>
    </location>
</feature>
<dbReference type="CDD" id="cd03785">
    <property type="entry name" value="GT28_MurG"/>
    <property type="match status" value="1"/>
</dbReference>
<feature type="binding site" evidence="10">
    <location>
        <begin position="41"/>
        <end position="43"/>
    </location>
    <ligand>
        <name>UDP-N-acetyl-alpha-D-glucosamine</name>
        <dbReference type="ChEBI" id="CHEBI:57705"/>
    </ligand>
</feature>
<comment type="similarity">
    <text evidence="10">Belongs to the glycosyltransferase 28 family. MurG subfamily.</text>
</comment>
<reference evidence="14 15" key="1">
    <citation type="submission" date="2020-07" db="EMBL/GenBank/DDBJ databases">
        <title>Sequencing the genomes of 1000 actinobacteria strains.</title>
        <authorList>
            <person name="Klenk H.-P."/>
        </authorList>
    </citation>
    <scope>NUCLEOTIDE SEQUENCE [LARGE SCALE GENOMIC DNA]</scope>
    <source>
        <strain evidence="14 15">DSM 45975</strain>
    </source>
</reference>
<feature type="binding site" evidence="10">
    <location>
        <position position="320"/>
    </location>
    <ligand>
        <name>UDP-N-acetyl-alpha-D-glucosamine</name>
        <dbReference type="ChEBI" id="CHEBI:57705"/>
    </ligand>
</feature>
<accession>A0A839DRR0</accession>
<dbReference type="EC" id="2.4.1.227" evidence="10"/>
<evidence type="ECO:0000256" key="4">
    <source>
        <dbReference type="ARBA" id="ARBA00022679"/>
    </source>
</evidence>
<evidence type="ECO:0000256" key="8">
    <source>
        <dbReference type="ARBA" id="ARBA00023306"/>
    </source>
</evidence>
<keyword evidence="4 10" id="KW-0808">Transferase</keyword>
<keyword evidence="2 10" id="KW-0132">Cell division</keyword>
<feature type="binding site" evidence="10">
    <location>
        <position position="154"/>
    </location>
    <ligand>
        <name>UDP-N-acetyl-alpha-D-glucosamine</name>
        <dbReference type="ChEBI" id="CHEBI:57705"/>
    </ligand>
</feature>
<evidence type="ECO:0000256" key="6">
    <source>
        <dbReference type="ARBA" id="ARBA00022984"/>
    </source>
</evidence>
<feature type="region of interest" description="Disordered" evidence="11">
    <location>
        <begin position="1"/>
        <end position="33"/>
    </location>
</feature>
<comment type="catalytic activity">
    <reaction evidence="10">
        <text>di-trans,octa-cis-undecaprenyl diphospho-N-acetyl-alpha-D-muramoyl-L-alanyl-D-glutamyl-meso-2,6-diaminopimeloyl-D-alanyl-D-alanine + UDP-N-acetyl-alpha-D-glucosamine = di-trans,octa-cis-undecaprenyl diphospho-[N-acetyl-alpha-D-glucosaminyl-(1-&gt;4)]-N-acetyl-alpha-D-muramoyl-L-alanyl-D-glutamyl-meso-2,6-diaminopimeloyl-D-alanyl-D-alanine + UDP + H(+)</text>
        <dbReference type="Rhea" id="RHEA:31227"/>
        <dbReference type="ChEBI" id="CHEBI:15378"/>
        <dbReference type="ChEBI" id="CHEBI:57705"/>
        <dbReference type="ChEBI" id="CHEBI:58223"/>
        <dbReference type="ChEBI" id="CHEBI:61387"/>
        <dbReference type="ChEBI" id="CHEBI:61388"/>
        <dbReference type="EC" id="2.4.1.227"/>
    </reaction>
</comment>
<evidence type="ECO:0000313" key="14">
    <source>
        <dbReference type="EMBL" id="MBA8823419.1"/>
    </source>
</evidence>
<dbReference type="PANTHER" id="PTHR21015:SF22">
    <property type="entry name" value="GLYCOSYLTRANSFERASE"/>
    <property type="match status" value="1"/>
</dbReference>
<evidence type="ECO:0000256" key="3">
    <source>
        <dbReference type="ARBA" id="ARBA00022676"/>
    </source>
</evidence>
<dbReference type="EMBL" id="JACGWZ010000001">
    <property type="protein sequence ID" value="MBA8823419.1"/>
    <property type="molecule type" value="Genomic_DNA"/>
</dbReference>
<dbReference type="GO" id="GO:0009252">
    <property type="term" value="P:peptidoglycan biosynthetic process"/>
    <property type="evidence" value="ECO:0007669"/>
    <property type="project" value="UniProtKB-UniRule"/>
</dbReference>
<evidence type="ECO:0000256" key="7">
    <source>
        <dbReference type="ARBA" id="ARBA00023136"/>
    </source>
</evidence>
<evidence type="ECO:0000313" key="15">
    <source>
        <dbReference type="Proteomes" id="UP000569329"/>
    </source>
</evidence>
<dbReference type="InterPro" id="IPR004276">
    <property type="entry name" value="GlycoTrans_28_N"/>
</dbReference>
<dbReference type="GO" id="GO:0050511">
    <property type="term" value="F:undecaprenyldiphospho-muramoylpentapeptide beta-N-acetylglucosaminyltransferase activity"/>
    <property type="evidence" value="ECO:0007669"/>
    <property type="project" value="UniProtKB-UniRule"/>
</dbReference>
<dbReference type="InterPro" id="IPR007235">
    <property type="entry name" value="Glyco_trans_28_C"/>
</dbReference>
<dbReference type="PANTHER" id="PTHR21015">
    <property type="entry name" value="UDP-N-ACETYLGLUCOSAMINE--N-ACETYLMURAMYL-(PENTAPEPTIDE) PYROPHOSPHORYL-UNDECAPRENOL N-ACETYLGLUCOSAMINE TRANSFERASE 1"/>
    <property type="match status" value="1"/>
</dbReference>
<evidence type="ECO:0000256" key="5">
    <source>
        <dbReference type="ARBA" id="ARBA00022960"/>
    </source>
</evidence>
<keyword evidence="5 10" id="KW-0133">Cell shape</keyword>
<dbReference type="Proteomes" id="UP000569329">
    <property type="component" value="Unassembled WGS sequence"/>
</dbReference>
<dbReference type="GO" id="GO:0071555">
    <property type="term" value="P:cell wall organization"/>
    <property type="evidence" value="ECO:0007669"/>
    <property type="project" value="UniProtKB-KW"/>
</dbReference>
<dbReference type="SUPFAM" id="SSF53756">
    <property type="entry name" value="UDP-Glycosyltransferase/glycogen phosphorylase"/>
    <property type="match status" value="1"/>
</dbReference>
<evidence type="ECO:0000259" key="12">
    <source>
        <dbReference type="Pfam" id="PF03033"/>
    </source>
</evidence>
<proteinExistence type="inferred from homology"/>
<evidence type="ECO:0000259" key="13">
    <source>
        <dbReference type="Pfam" id="PF04101"/>
    </source>
</evidence>